<dbReference type="GO" id="GO:0030001">
    <property type="term" value="P:metal ion transport"/>
    <property type="evidence" value="ECO:0007669"/>
    <property type="project" value="UniProtKB-ARBA"/>
</dbReference>
<evidence type="ECO:0008006" key="11">
    <source>
        <dbReference type="Google" id="ProtNLM"/>
    </source>
</evidence>
<sequence length="484" mass="53037">MFSNLKTVLKELGSILVILGVLMFSLLVVAYVFGELYVIKPLVFTAIAALALGLSLRFSFKSAKEPEFKHAMVCAALAWLVVPALSSLLFIMIEDMSPLDSLFEAMSGWTGTGLTMIAHPSSLTHTTQFWRSLMQWVGGVGVIVLMLSILARPGTGAFALYKAEAREERIKPSIISTVRMTWWIYLILTSFGILLFFLAGMKPWEAINHAMTAIGTGGFTVTDKSMAYYNNFLIELAIIPMMVLGATPFLVHYKVLKGNLKALFKDTQCRAFVVILFILLVSLFAANYSLYGDVLGCLRFSSFQLISGLTCTGFQTTGVHGWSGTGLIIVCMSMIIGGGMGSTAGGVKLIRAVIAYKWIRWSLRRNFLPPRAIISVRLGDRLLEKEEIVKIVSEASLIIILWLLFLFAGICVLSSVVGSQFQLGEVMFEVASAQGNVGLSTGITNAGMSCIGKVMLILNMWIGRLEIIPVLMLFRVLVKGFEPI</sequence>
<dbReference type="InterPro" id="IPR003445">
    <property type="entry name" value="Cat_transpt"/>
</dbReference>
<feature type="transmembrane region" description="Helical" evidence="9">
    <location>
        <begin position="39"/>
        <end position="60"/>
    </location>
</feature>
<dbReference type="PANTHER" id="PTHR32024:SF2">
    <property type="entry name" value="TRK SYSTEM POTASSIUM UPTAKE PROTEIN TRKG-RELATED"/>
    <property type="match status" value="1"/>
</dbReference>
<keyword evidence="4" id="KW-1003">Cell membrane</keyword>
<dbReference type="GO" id="GO:0008324">
    <property type="term" value="F:monoatomic cation transmembrane transporter activity"/>
    <property type="evidence" value="ECO:0007669"/>
    <property type="project" value="InterPro"/>
</dbReference>
<dbReference type="EMBL" id="MT631538">
    <property type="protein sequence ID" value="QNO53330.1"/>
    <property type="molecule type" value="Genomic_DNA"/>
</dbReference>
<reference evidence="10" key="1">
    <citation type="submission" date="2020-06" db="EMBL/GenBank/DDBJ databases">
        <title>Unique genomic features of the anaerobic methanotrophic archaea.</title>
        <authorList>
            <person name="Chadwick G.L."/>
            <person name="Skennerton C.T."/>
            <person name="Laso-Perez R."/>
            <person name="Leu A.O."/>
            <person name="Speth D.R."/>
            <person name="Yu H."/>
            <person name="Morgan-Lang C."/>
            <person name="Hatzenpichler R."/>
            <person name="Goudeau D."/>
            <person name="Malmstrom R."/>
            <person name="Brazelton W.J."/>
            <person name="Woyke T."/>
            <person name="Hallam S.J."/>
            <person name="Tyson G.W."/>
            <person name="Wegener G."/>
            <person name="Boetius A."/>
            <person name="Orphan V."/>
        </authorList>
    </citation>
    <scope>NUCLEOTIDE SEQUENCE</scope>
</reference>
<name>A0A7G9YZ96_9EURY</name>
<feature type="transmembrane region" description="Helical" evidence="9">
    <location>
        <begin position="395"/>
        <end position="417"/>
    </location>
</feature>
<comment type="subcellular location">
    <subcellularLocation>
        <location evidence="1">Cell membrane</location>
        <topology evidence="1">Multi-pass membrane protein</topology>
    </subcellularLocation>
</comment>
<comment type="similarity">
    <text evidence="2">Belongs to the TrkH potassium transport family.</text>
</comment>
<feature type="transmembrane region" description="Helical" evidence="9">
    <location>
        <begin position="327"/>
        <end position="350"/>
    </location>
</feature>
<feature type="transmembrane region" description="Helical" evidence="9">
    <location>
        <begin position="232"/>
        <end position="251"/>
    </location>
</feature>
<proteinExistence type="inferred from homology"/>
<feature type="transmembrane region" description="Helical" evidence="9">
    <location>
        <begin position="136"/>
        <end position="161"/>
    </location>
</feature>
<feature type="transmembrane region" description="Helical" evidence="9">
    <location>
        <begin position="182"/>
        <end position="201"/>
    </location>
</feature>
<evidence type="ECO:0000256" key="4">
    <source>
        <dbReference type="ARBA" id="ARBA00022475"/>
    </source>
</evidence>
<keyword evidence="6 9" id="KW-1133">Transmembrane helix</keyword>
<evidence type="ECO:0000256" key="2">
    <source>
        <dbReference type="ARBA" id="ARBA00009137"/>
    </source>
</evidence>
<dbReference type="GO" id="GO:0005886">
    <property type="term" value="C:plasma membrane"/>
    <property type="evidence" value="ECO:0007669"/>
    <property type="project" value="UniProtKB-SubCell"/>
</dbReference>
<evidence type="ECO:0000256" key="5">
    <source>
        <dbReference type="ARBA" id="ARBA00022692"/>
    </source>
</evidence>
<accession>A0A7G9YZ96</accession>
<organism evidence="10">
    <name type="scientific">Candidatus Methanophagaceae archaeon ANME-1 ERB6</name>
    <dbReference type="NCBI Taxonomy" id="2759912"/>
    <lineage>
        <taxon>Archaea</taxon>
        <taxon>Methanobacteriati</taxon>
        <taxon>Methanobacteriota</taxon>
        <taxon>Stenosarchaea group</taxon>
        <taxon>Methanomicrobia</taxon>
        <taxon>Candidatus Methanophagales</taxon>
        <taxon>Candidatus Methanophagaceae</taxon>
    </lineage>
</organism>
<gene>
    <name evidence="10" type="ORF">GMAEILFI_00002</name>
</gene>
<keyword evidence="7" id="KW-0406">Ion transport</keyword>
<keyword evidence="3" id="KW-0813">Transport</keyword>
<keyword evidence="8 9" id="KW-0472">Membrane</keyword>
<keyword evidence="5 9" id="KW-0812">Transmembrane</keyword>
<dbReference type="AlphaFoldDB" id="A0A7G9YZ96"/>
<evidence type="ECO:0000256" key="8">
    <source>
        <dbReference type="ARBA" id="ARBA00023136"/>
    </source>
</evidence>
<evidence type="ECO:0000256" key="6">
    <source>
        <dbReference type="ARBA" id="ARBA00022989"/>
    </source>
</evidence>
<evidence type="ECO:0000313" key="10">
    <source>
        <dbReference type="EMBL" id="QNO53330.1"/>
    </source>
</evidence>
<evidence type="ECO:0000256" key="7">
    <source>
        <dbReference type="ARBA" id="ARBA00023065"/>
    </source>
</evidence>
<protein>
    <recommendedName>
        <fullName evidence="11">Trk system potassium uptake protein TrkH</fullName>
    </recommendedName>
</protein>
<dbReference type="PANTHER" id="PTHR32024">
    <property type="entry name" value="TRK SYSTEM POTASSIUM UPTAKE PROTEIN TRKG-RELATED"/>
    <property type="match status" value="1"/>
</dbReference>
<dbReference type="Pfam" id="PF02386">
    <property type="entry name" value="TrkH"/>
    <property type="match status" value="1"/>
</dbReference>
<evidence type="ECO:0000256" key="1">
    <source>
        <dbReference type="ARBA" id="ARBA00004651"/>
    </source>
</evidence>
<feature type="transmembrane region" description="Helical" evidence="9">
    <location>
        <begin position="271"/>
        <end position="291"/>
    </location>
</feature>
<evidence type="ECO:0000256" key="9">
    <source>
        <dbReference type="SAM" id="Phobius"/>
    </source>
</evidence>
<feature type="transmembrane region" description="Helical" evidence="9">
    <location>
        <begin position="461"/>
        <end position="478"/>
    </location>
</feature>
<feature type="transmembrane region" description="Helical" evidence="9">
    <location>
        <begin position="72"/>
        <end position="93"/>
    </location>
</feature>
<evidence type="ECO:0000256" key="3">
    <source>
        <dbReference type="ARBA" id="ARBA00022448"/>
    </source>
</evidence>
<feature type="transmembrane region" description="Helical" evidence="9">
    <location>
        <begin position="12"/>
        <end position="33"/>
    </location>
</feature>